<keyword evidence="5" id="KW-0812">Transmembrane</keyword>
<reference evidence="6 7" key="1">
    <citation type="submission" date="2023-04" db="EMBL/GenBank/DDBJ databases">
        <title>A novel bacteria isolated from coastal sediment.</title>
        <authorList>
            <person name="Liu X.-J."/>
            <person name="Du Z.-J."/>
        </authorList>
    </citation>
    <scope>NUCLEOTIDE SEQUENCE [LARGE SCALE GENOMIC DNA]</scope>
    <source>
        <strain evidence="6 7">SDUM461003</strain>
    </source>
</reference>
<comment type="caution">
    <text evidence="6">The sequence shown here is derived from an EMBL/GenBank/DDBJ whole genome shotgun (WGS) entry which is preliminary data.</text>
</comment>
<evidence type="ECO:0000256" key="1">
    <source>
        <dbReference type="ARBA" id="ARBA00004236"/>
    </source>
</evidence>
<organism evidence="6 7">
    <name type="scientific">Thalassobacterium maritimum</name>
    <dbReference type="NCBI Taxonomy" id="3041265"/>
    <lineage>
        <taxon>Bacteria</taxon>
        <taxon>Pseudomonadati</taxon>
        <taxon>Verrucomicrobiota</taxon>
        <taxon>Opitutia</taxon>
        <taxon>Puniceicoccales</taxon>
        <taxon>Coraliomargaritaceae</taxon>
        <taxon>Thalassobacterium</taxon>
    </lineage>
</organism>
<proteinExistence type="predicted"/>
<protein>
    <recommendedName>
        <fullName evidence="8">PpiC domain-containing protein</fullName>
    </recommendedName>
</protein>
<dbReference type="RefSeq" id="WP_308948115.1">
    <property type="nucleotide sequence ID" value="NZ_JARXHW010000002.1"/>
</dbReference>
<gene>
    <name evidence="6" type="ORF">QEH52_01275</name>
</gene>
<evidence type="ECO:0000256" key="2">
    <source>
        <dbReference type="ARBA" id="ARBA00022475"/>
    </source>
</evidence>
<dbReference type="Proteomes" id="UP001225316">
    <property type="component" value="Unassembled WGS sequence"/>
</dbReference>
<dbReference type="PANTHER" id="PTHR47529">
    <property type="entry name" value="PEPTIDYL-PROLYL CIS-TRANS ISOMERASE D"/>
    <property type="match status" value="1"/>
</dbReference>
<evidence type="ECO:0000313" key="6">
    <source>
        <dbReference type="EMBL" id="MDQ8206122.1"/>
    </source>
</evidence>
<evidence type="ECO:0000256" key="4">
    <source>
        <dbReference type="ARBA" id="ARBA00023186"/>
    </source>
</evidence>
<feature type="transmembrane region" description="Helical" evidence="5">
    <location>
        <begin position="12"/>
        <end position="33"/>
    </location>
</feature>
<evidence type="ECO:0000256" key="5">
    <source>
        <dbReference type="SAM" id="Phobius"/>
    </source>
</evidence>
<keyword evidence="3 5" id="KW-0472">Membrane</keyword>
<sequence>MISWIQHHLIRHGRWIFLSLLAIIIVAFVFTIGNTPGCTTDRSGYKENLFYGIDLNAPREREIVIEKVQLSAYLNGQQIRSDEQFQTQLTSRIALLHLADEIGVPAPSQETLADYITTKNAFRGPDGQFSADAYTSFVDSMESNPRSQKGLVLLVLEEDYRINQIGSVLAGPGYLLPAEALAQTQRNRTEFTLSTAQIDYASFTPEITADEAALLEYYEANKLRYQIPERIQASYVFFKDSQYATQVPEASEAELREHFIANRAQFVADFEANKPASDEGADATPVTFADVREAVAQSYLQEQEARIANQAAQAFAYSLYRDEIKRDSAAFNELLNKSQVSLTPIEPYTLAGARQRALSPELLESAFQLGGNRYYSDAYAIEGGFAVLIYEGRIAPEIPAFEAVQAEVTADYKAEEKRRLFNEKGESLQAELKAKISEGSAFVAAAEALGLQAQDFESFSAQEAPSELNRSALQTAQGMQAGEVSPMLTTGGSGIFVYVKEKTVPEIASDDEDLVQAEDYLARFAAYTSGAAFANELVFHGLPEESAQEISE</sequence>
<evidence type="ECO:0000256" key="3">
    <source>
        <dbReference type="ARBA" id="ARBA00023136"/>
    </source>
</evidence>
<accession>A0ABU1AT11</accession>
<keyword evidence="5" id="KW-1133">Transmembrane helix</keyword>
<dbReference type="InterPro" id="IPR052029">
    <property type="entry name" value="PpiD_chaperone"/>
</dbReference>
<keyword evidence="2" id="KW-1003">Cell membrane</keyword>
<keyword evidence="4" id="KW-0143">Chaperone</keyword>
<keyword evidence="7" id="KW-1185">Reference proteome</keyword>
<evidence type="ECO:0008006" key="8">
    <source>
        <dbReference type="Google" id="ProtNLM"/>
    </source>
</evidence>
<comment type="subcellular location">
    <subcellularLocation>
        <location evidence="1">Cell membrane</location>
    </subcellularLocation>
</comment>
<dbReference type="PANTHER" id="PTHR47529:SF1">
    <property type="entry name" value="PERIPLASMIC CHAPERONE PPID"/>
    <property type="match status" value="1"/>
</dbReference>
<name>A0ABU1AT11_9BACT</name>
<dbReference type="EMBL" id="JARXHW010000002">
    <property type="protein sequence ID" value="MDQ8206122.1"/>
    <property type="molecule type" value="Genomic_DNA"/>
</dbReference>
<evidence type="ECO:0000313" key="7">
    <source>
        <dbReference type="Proteomes" id="UP001225316"/>
    </source>
</evidence>